<organism evidence="2">
    <name type="scientific">freshwater metagenome</name>
    <dbReference type="NCBI Taxonomy" id="449393"/>
    <lineage>
        <taxon>unclassified sequences</taxon>
        <taxon>metagenomes</taxon>
        <taxon>ecological metagenomes</taxon>
    </lineage>
</organism>
<gene>
    <name evidence="1" type="ORF">UFOPK1939_00371</name>
    <name evidence="2" type="ORF">UFOPK2938_00540</name>
</gene>
<name>A0A6J6VZM9_9ZZZZ</name>
<accession>A0A6J6VZM9</accession>
<dbReference type="SUPFAM" id="SSF53955">
    <property type="entry name" value="Lysozyme-like"/>
    <property type="match status" value="1"/>
</dbReference>
<protein>
    <submittedName>
        <fullName evidence="2">Unannotated protein</fullName>
    </submittedName>
</protein>
<dbReference type="AlphaFoldDB" id="A0A6J6VZM9"/>
<dbReference type="EMBL" id="CAEZVF010000036">
    <property type="protein sequence ID" value="CAB4618329.1"/>
    <property type="molecule type" value="Genomic_DNA"/>
</dbReference>
<dbReference type="InterPro" id="IPR023346">
    <property type="entry name" value="Lysozyme-like_dom_sf"/>
</dbReference>
<sequence>MSKARHTSTLVALSAVLVLGGTAAMAGTVSREPAAASSVVAVSQSRANADVRVNRSTDRLSQLARAKKLAAQQAAARKAALKRAATKKANAKQARIAAAKRAAAKKAAAKKARIAAAKRAAARKAAAKKASRSRIRSIAPSTGSNRRIGREMAAKRGWTGDEWTCLNNLWTKESGWSTRATNGSGSAGGIPQALPASKMASAGDDWRTNAATQIKWGLGYISGRYGHPCGAWRHFQNHNWY</sequence>
<proteinExistence type="predicted"/>
<reference evidence="2" key="1">
    <citation type="submission" date="2020-05" db="EMBL/GenBank/DDBJ databases">
        <authorList>
            <person name="Chiriac C."/>
            <person name="Salcher M."/>
            <person name="Ghai R."/>
            <person name="Kavagutti S V."/>
        </authorList>
    </citation>
    <scope>NUCLEOTIDE SEQUENCE</scope>
</reference>
<evidence type="ECO:0000313" key="1">
    <source>
        <dbReference type="EMBL" id="CAB4618329.1"/>
    </source>
</evidence>
<dbReference type="EMBL" id="CAEZZX010000086">
    <property type="protein sequence ID" value="CAB4778202.1"/>
    <property type="molecule type" value="Genomic_DNA"/>
</dbReference>
<evidence type="ECO:0000313" key="2">
    <source>
        <dbReference type="EMBL" id="CAB4778202.1"/>
    </source>
</evidence>